<dbReference type="Proteomes" id="UP000004508">
    <property type="component" value="Unassembled WGS sequence"/>
</dbReference>
<proteinExistence type="predicted"/>
<dbReference type="InParanoid" id="D6TQ69"/>
<accession>D6TQ69</accession>
<feature type="region of interest" description="Disordered" evidence="1">
    <location>
        <begin position="161"/>
        <end position="184"/>
    </location>
</feature>
<dbReference type="STRING" id="485913.Krac_6947"/>
<dbReference type="AlphaFoldDB" id="D6TQ69"/>
<evidence type="ECO:0000313" key="3">
    <source>
        <dbReference type="Proteomes" id="UP000004508"/>
    </source>
</evidence>
<keyword evidence="3" id="KW-1185">Reference proteome</keyword>
<protein>
    <submittedName>
        <fullName evidence="2">Uncharacterized protein</fullName>
    </submittedName>
</protein>
<name>D6TQ69_KTERA</name>
<reference evidence="2 3" key="1">
    <citation type="journal article" date="2011" name="Stand. Genomic Sci.">
        <title>Non-contiguous finished genome sequence and contextual data of the filamentous soil bacterium Ktedonobacter racemifer type strain (SOSP1-21).</title>
        <authorList>
            <person name="Chang Y.J."/>
            <person name="Land M."/>
            <person name="Hauser L."/>
            <person name="Chertkov O."/>
            <person name="Del Rio T.G."/>
            <person name="Nolan M."/>
            <person name="Copeland A."/>
            <person name="Tice H."/>
            <person name="Cheng J.F."/>
            <person name="Lucas S."/>
            <person name="Han C."/>
            <person name="Goodwin L."/>
            <person name="Pitluck S."/>
            <person name="Ivanova N."/>
            <person name="Ovchinikova G."/>
            <person name="Pati A."/>
            <person name="Chen A."/>
            <person name="Palaniappan K."/>
            <person name="Mavromatis K."/>
            <person name="Liolios K."/>
            <person name="Brettin T."/>
            <person name="Fiebig A."/>
            <person name="Rohde M."/>
            <person name="Abt B."/>
            <person name="Goker M."/>
            <person name="Detter J.C."/>
            <person name="Woyke T."/>
            <person name="Bristow J."/>
            <person name="Eisen J.A."/>
            <person name="Markowitz V."/>
            <person name="Hugenholtz P."/>
            <person name="Kyrpides N.C."/>
            <person name="Klenk H.P."/>
            <person name="Lapidus A."/>
        </authorList>
    </citation>
    <scope>NUCLEOTIDE SEQUENCE [LARGE SCALE GENOMIC DNA]</scope>
    <source>
        <strain evidence="3">DSM 44963</strain>
    </source>
</reference>
<evidence type="ECO:0000256" key="1">
    <source>
        <dbReference type="SAM" id="MobiDB-lite"/>
    </source>
</evidence>
<comment type="caution">
    <text evidence="2">The sequence shown here is derived from an EMBL/GenBank/DDBJ whole genome shotgun (WGS) entry which is preliminary data.</text>
</comment>
<sequence length="184" mass="20716">MSADERRFLSRRMGSAVADSGEKGRGGACESLHLQFFYDDDALMPLLDTHERVSLFLENTSLTAKLTAKRRGVDSFLCWRNAPWKAVRTRFVPQLPCCIQPWSQTAFSMLMRCTPHQYVIHCLVEQAKLLLTTTKWSLAGSNAFQTKASMTSLHFHHKESTIEGGEARRHSYPLGREPSNALGA</sequence>
<evidence type="ECO:0000313" key="2">
    <source>
        <dbReference type="EMBL" id="EFH85717.1"/>
    </source>
</evidence>
<gene>
    <name evidence="2" type="ORF">Krac_6947</name>
</gene>
<organism evidence="2 3">
    <name type="scientific">Ktedonobacter racemifer DSM 44963</name>
    <dbReference type="NCBI Taxonomy" id="485913"/>
    <lineage>
        <taxon>Bacteria</taxon>
        <taxon>Bacillati</taxon>
        <taxon>Chloroflexota</taxon>
        <taxon>Ktedonobacteria</taxon>
        <taxon>Ktedonobacterales</taxon>
        <taxon>Ktedonobacteraceae</taxon>
        <taxon>Ktedonobacter</taxon>
    </lineage>
</organism>
<dbReference type="EMBL" id="ADVG01000002">
    <property type="protein sequence ID" value="EFH85717.1"/>
    <property type="molecule type" value="Genomic_DNA"/>
</dbReference>